<sequence>MGPSPYQRYRTREPGLSGAAYINKNFFGGKLSRDQLEKATDSGRAALEKATGKKVPSQLSN</sequence>
<evidence type="ECO:0000256" key="1">
    <source>
        <dbReference type="SAM" id="MobiDB-lite"/>
    </source>
</evidence>
<keyword evidence="3" id="KW-1185">Reference proteome</keyword>
<reference evidence="2" key="1">
    <citation type="submission" date="2016-03" db="EMBL/GenBank/DDBJ databases">
        <title>Draft genome sequence of Rosellinia necatrix.</title>
        <authorList>
            <person name="Kanematsu S."/>
        </authorList>
    </citation>
    <scope>NUCLEOTIDE SEQUENCE [LARGE SCALE GENOMIC DNA]</scope>
    <source>
        <strain evidence="2">W97</strain>
    </source>
</reference>
<gene>
    <name evidence="2" type="ORF">SAMD00023353_5500490</name>
</gene>
<organism evidence="2">
    <name type="scientific">Rosellinia necatrix</name>
    <name type="common">White root-rot fungus</name>
    <dbReference type="NCBI Taxonomy" id="77044"/>
    <lineage>
        <taxon>Eukaryota</taxon>
        <taxon>Fungi</taxon>
        <taxon>Dikarya</taxon>
        <taxon>Ascomycota</taxon>
        <taxon>Pezizomycotina</taxon>
        <taxon>Sordariomycetes</taxon>
        <taxon>Xylariomycetidae</taxon>
        <taxon>Xylariales</taxon>
        <taxon>Xylariaceae</taxon>
        <taxon>Rosellinia</taxon>
    </lineage>
</organism>
<evidence type="ECO:0000313" key="3">
    <source>
        <dbReference type="Proteomes" id="UP000054516"/>
    </source>
</evidence>
<proteinExistence type="predicted"/>
<dbReference type="AlphaFoldDB" id="A0A1S8AA11"/>
<dbReference type="EMBL" id="DF977500">
    <property type="protein sequence ID" value="GAW26907.1"/>
    <property type="molecule type" value="Genomic_DNA"/>
</dbReference>
<name>A0A1S8AA11_ROSNE</name>
<accession>A0A1S8AA11</accession>
<feature type="region of interest" description="Disordered" evidence="1">
    <location>
        <begin position="38"/>
        <end position="61"/>
    </location>
</feature>
<feature type="compositionally biased region" description="Basic and acidic residues" evidence="1">
    <location>
        <begin position="38"/>
        <end position="51"/>
    </location>
</feature>
<dbReference type="Proteomes" id="UP000054516">
    <property type="component" value="Unassembled WGS sequence"/>
</dbReference>
<protein>
    <submittedName>
        <fullName evidence="2">Uncharacterized protein</fullName>
    </submittedName>
</protein>
<evidence type="ECO:0000313" key="2">
    <source>
        <dbReference type="EMBL" id="GAW26907.1"/>
    </source>
</evidence>
<dbReference type="OrthoDB" id="3050608at2759"/>